<name>A0A498CJI1_9FIRM</name>
<comment type="cofactor">
    <cofactor evidence="1">
        <name>Mg(2+)</name>
        <dbReference type="ChEBI" id="CHEBI:18420"/>
    </cofactor>
</comment>
<evidence type="ECO:0000256" key="1">
    <source>
        <dbReference type="ARBA" id="ARBA00001946"/>
    </source>
</evidence>
<organism evidence="7 8">
    <name type="scientific">Anaerotruncus massiliensis</name>
    <name type="common">ex Liu et al. 2021</name>
    <dbReference type="NCBI Taxonomy" id="2321404"/>
    <lineage>
        <taxon>Bacteria</taxon>
        <taxon>Bacillati</taxon>
        <taxon>Bacillota</taxon>
        <taxon>Clostridia</taxon>
        <taxon>Eubacteriales</taxon>
        <taxon>Oscillospiraceae</taxon>
        <taxon>Anaerotruncus</taxon>
    </lineage>
</organism>
<keyword evidence="5" id="KW-0460">Magnesium</keyword>
<dbReference type="InterPro" id="IPR008949">
    <property type="entry name" value="Isoprenoid_synthase_dom_sf"/>
</dbReference>
<dbReference type="InterPro" id="IPR033749">
    <property type="entry name" value="Polyprenyl_synt_CS"/>
</dbReference>
<dbReference type="PROSITE" id="PS00723">
    <property type="entry name" value="POLYPRENYL_SYNTHASE_1"/>
    <property type="match status" value="1"/>
</dbReference>
<evidence type="ECO:0000256" key="5">
    <source>
        <dbReference type="ARBA" id="ARBA00022842"/>
    </source>
</evidence>
<accession>A0A498CJI1</accession>
<comment type="similarity">
    <text evidence="2 6">Belongs to the FPP/GGPP synthase family.</text>
</comment>
<keyword evidence="8" id="KW-1185">Reference proteome</keyword>
<reference evidence="7 8" key="1">
    <citation type="submission" date="2018-10" db="EMBL/GenBank/DDBJ databases">
        <title>Anaerotruncus faecis sp. nov., isolated from human feces.</title>
        <authorList>
            <person name="Wang Y.-J."/>
        </authorList>
    </citation>
    <scope>NUCLEOTIDE SEQUENCE [LARGE SCALE GENOMIC DNA]</scope>
    <source>
        <strain evidence="7 8">22A2-44</strain>
    </source>
</reference>
<gene>
    <name evidence="7" type="ORF">D4A47_12120</name>
</gene>
<evidence type="ECO:0000256" key="6">
    <source>
        <dbReference type="RuleBase" id="RU004466"/>
    </source>
</evidence>
<evidence type="ECO:0000313" key="8">
    <source>
        <dbReference type="Proteomes" id="UP000276301"/>
    </source>
</evidence>
<evidence type="ECO:0000313" key="7">
    <source>
        <dbReference type="EMBL" id="RLL08382.1"/>
    </source>
</evidence>
<protein>
    <submittedName>
        <fullName evidence="7">Polyprenyl synthetase family protein</fullName>
    </submittedName>
</protein>
<dbReference type="PANTHER" id="PTHR12001">
    <property type="entry name" value="GERANYLGERANYL PYROPHOSPHATE SYNTHASE"/>
    <property type="match status" value="1"/>
</dbReference>
<proteinExistence type="inferred from homology"/>
<evidence type="ECO:0000256" key="3">
    <source>
        <dbReference type="ARBA" id="ARBA00022679"/>
    </source>
</evidence>
<dbReference type="PANTHER" id="PTHR12001:SF69">
    <property type="entry name" value="ALL TRANS-POLYPRENYL-DIPHOSPHATE SYNTHASE PDSS1"/>
    <property type="match status" value="1"/>
</dbReference>
<dbReference type="GO" id="GO:0004659">
    <property type="term" value="F:prenyltransferase activity"/>
    <property type="evidence" value="ECO:0007669"/>
    <property type="project" value="InterPro"/>
</dbReference>
<dbReference type="RefSeq" id="WP_121587461.1">
    <property type="nucleotide sequence ID" value="NZ_RCHT01000033.1"/>
</dbReference>
<dbReference type="GO" id="GO:0008299">
    <property type="term" value="P:isoprenoid biosynthetic process"/>
    <property type="evidence" value="ECO:0007669"/>
    <property type="project" value="InterPro"/>
</dbReference>
<evidence type="ECO:0000256" key="4">
    <source>
        <dbReference type="ARBA" id="ARBA00022723"/>
    </source>
</evidence>
<keyword evidence="3 6" id="KW-0808">Transferase</keyword>
<dbReference type="Proteomes" id="UP000276301">
    <property type="component" value="Unassembled WGS sequence"/>
</dbReference>
<dbReference type="Gene3D" id="1.10.600.10">
    <property type="entry name" value="Farnesyl Diphosphate Synthase"/>
    <property type="match status" value="1"/>
</dbReference>
<dbReference type="SFLD" id="SFLDS00005">
    <property type="entry name" value="Isoprenoid_Synthase_Type_I"/>
    <property type="match status" value="1"/>
</dbReference>
<evidence type="ECO:0000256" key="2">
    <source>
        <dbReference type="ARBA" id="ARBA00006706"/>
    </source>
</evidence>
<sequence length="338" mass="37367">MIDATQNQARPQAACYPGFDAAFEAVKERIDGALTGSPGLIRSYTAHLAGARGKMIRAAALLACAQGEDGGIPADAAELAAAVEMLHLATLVHDDVIDDADLRRGIPTLQRMYGRRTAVICGDYLLAASLRLAAQVDDRERYLDLRLPDYVGRICLGELGQHLNNGNLELTAYRYLKIIGGKTAALFEAAFYAGALFFTEEERLIRRYARLGRQIGMIFQLTDDCIDFESDEATAKKPVRSDYEQGVVTLPLIRAFEQDPAFLERARRGKLARAEVDERVRASGGLDDARRLSKRYYDRAAKLLGELGAPEEKRRRLTEILDRAFYGLKLQPAAKSGR</sequence>
<dbReference type="AlphaFoldDB" id="A0A498CJI1"/>
<dbReference type="SUPFAM" id="SSF48576">
    <property type="entry name" value="Terpenoid synthases"/>
    <property type="match status" value="1"/>
</dbReference>
<dbReference type="InterPro" id="IPR000092">
    <property type="entry name" value="Polyprenyl_synt"/>
</dbReference>
<dbReference type="GO" id="GO:0046872">
    <property type="term" value="F:metal ion binding"/>
    <property type="evidence" value="ECO:0007669"/>
    <property type="project" value="UniProtKB-KW"/>
</dbReference>
<comment type="caution">
    <text evidence="7">The sequence shown here is derived from an EMBL/GenBank/DDBJ whole genome shotgun (WGS) entry which is preliminary data.</text>
</comment>
<keyword evidence="4" id="KW-0479">Metal-binding</keyword>
<dbReference type="EMBL" id="RCHT01000033">
    <property type="protein sequence ID" value="RLL08382.1"/>
    <property type="molecule type" value="Genomic_DNA"/>
</dbReference>
<dbReference type="Pfam" id="PF00348">
    <property type="entry name" value="polyprenyl_synt"/>
    <property type="match status" value="1"/>
</dbReference>